<dbReference type="Pfam" id="PF24805">
    <property type="entry name" value="EIF3I"/>
    <property type="match status" value="1"/>
</dbReference>
<gene>
    <name evidence="7" type="primary">TIF34</name>
    <name evidence="9" type="ORF">DAPK24_052080</name>
</gene>
<comment type="caution">
    <text evidence="9">The sequence shown here is derived from an EMBL/GenBank/DDBJ whole genome shotgun (WGS) entry which is preliminary data.</text>
</comment>
<evidence type="ECO:0000256" key="5">
    <source>
        <dbReference type="ARBA" id="ARBA00022917"/>
    </source>
</evidence>
<evidence type="ECO:0000256" key="2">
    <source>
        <dbReference type="ARBA" id="ARBA00022540"/>
    </source>
</evidence>
<dbReference type="PANTHER" id="PTHR19877:SF1">
    <property type="entry name" value="EUKARYOTIC TRANSLATION INITIATION FACTOR 3 SUBUNIT I"/>
    <property type="match status" value="1"/>
</dbReference>
<dbReference type="SMART" id="SM00320">
    <property type="entry name" value="WD40"/>
    <property type="match status" value="5"/>
</dbReference>
<dbReference type="AlphaFoldDB" id="A0AAV5RAQ7"/>
<feature type="repeat" description="WD" evidence="8">
    <location>
        <begin position="291"/>
        <end position="321"/>
    </location>
</feature>
<dbReference type="InterPro" id="IPR001680">
    <property type="entry name" value="WD40_rpt"/>
</dbReference>
<dbReference type="EMBL" id="BTGB01000009">
    <property type="protein sequence ID" value="GMM48610.1"/>
    <property type="molecule type" value="Genomic_DNA"/>
</dbReference>
<accession>A0AAV5RAQ7</accession>
<comment type="similarity">
    <text evidence="7">Belongs to the eIF-3 subunit I family.</text>
</comment>
<dbReference type="GO" id="GO:0001732">
    <property type="term" value="P:formation of cytoplasmic translation initiation complex"/>
    <property type="evidence" value="ECO:0007669"/>
    <property type="project" value="UniProtKB-UniRule"/>
</dbReference>
<proteinExistence type="inferred from homology"/>
<dbReference type="InterPro" id="IPR036322">
    <property type="entry name" value="WD40_repeat_dom_sf"/>
</dbReference>
<dbReference type="GO" id="GO:0033290">
    <property type="term" value="C:eukaryotic 48S preinitiation complex"/>
    <property type="evidence" value="ECO:0007669"/>
    <property type="project" value="UniProtKB-UniRule"/>
</dbReference>
<evidence type="ECO:0000313" key="9">
    <source>
        <dbReference type="EMBL" id="GMM48610.1"/>
    </source>
</evidence>
<dbReference type="GO" id="GO:0071541">
    <property type="term" value="C:eukaryotic translation initiation factor 3 complex, eIF3m"/>
    <property type="evidence" value="ECO:0007669"/>
    <property type="project" value="TreeGrafter"/>
</dbReference>
<sequence>MSSNKSMRPILLTGHERPLTQVKYNREGDLIFSVAKDQHVCVWYSSNGERLGTYDGHKGTVWSVDVSLETEFVVTASADFSGILWNAENGKILYTWNFNSPAKRCELSPDNKFLFFLTDQAMGQVGTVKIFQLNTSDLSKQSDEPVLEILNKGDASIKPTVAAWSYGGKYIITGHADGSITKYDATTGEELNRVKAFKETVTDIQTSSDKTYFVASSKDQTSRLYDIDTFELLKEYLSDAPVNSACITPVKDFVLLGGGQDAKNVTTTAGGEGRFDCKIFHKIFEDQIGRIKGHFGPINCLSTHPDGHSFVSGGEDGFMRLHHLPKSYLDFQYEVEKTAEALQHQNNENPDALKVDA</sequence>
<evidence type="ECO:0000256" key="8">
    <source>
        <dbReference type="PROSITE-ProRule" id="PRU00221"/>
    </source>
</evidence>
<evidence type="ECO:0000256" key="1">
    <source>
        <dbReference type="ARBA" id="ARBA00022490"/>
    </source>
</evidence>
<keyword evidence="1 7" id="KW-0963">Cytoplasm</keyword>
<comment type="subcellular location">
    <subcellularLocation>
        <location evidence="7">Cytoplasm</location>
    </subcellularLocation>
</comment>
<comment type="subunit">
    <text evidence="7">Component of the eukaryotic translation initiation factor 3 (eIF-3) complex.</text>
</comment>
<dbReference type="PANTHER" id="PTHR19877">
    <property type="entry name" value="EUKARYOTIC TRANSLATION INITIATION FACTOR 3 SUBUNIT I"/>
    <property type="match status" value="1"/>
</dbReference>
<keyword evidence="4" id="KW-0677">Repeat</keyword>
<keyword evidence="2 7" id="KW-0396">Initiation factor</keyword>
<dbReference type="Proteomes" id="UP001378960">
    <property type="component" value="Unassembled WGS sequence"/>
</dbReference>
<feature type="repeat" description="WD" evidence="8">
    <location>
        <begin position="194"/>
        <end position="235"/>
    </location>
</feature>
<keyword evidence="5 7" id="KW-0648">Protein biosynthesis</keyword>
<dbReference type="GO" id="GO:0016282">
    <property type="term" value="C:eukaryotic 43S preinitiation complex"/>
    <property type="evidence" value="ECO:0007669"/>
    <property type="project" value="UniProtKB-UniRule"/>
</dbReference>
<keyword evidence="3 8" id="KW-0853">WD repeat</keyword>
<comment type="similarity">
    <text evidence="6">Belongs to the WD repeat STRAP family.</text>
</comment>
<organism evidence="9 10">
    <name type="scientific">Pichia kluyveri</name>
    <name type="common">Yeast</name>
    <dbReference type="NCBI Taxonomy" id="36015"/>
    <lineage>
        <taxon>Eukaryota</taxon>
        <taxon>Fungi</taxon>
        <taxon>Dikarya</taxon>
        <taxon>Ascomycota</taxon>
        <taxon>Saccharomycotina</taxon>
        <taxon>Pichiomycetes</taxon>
        <taxon>Pichiales</taxon>
        <taxon>Pichiaceae</taxon>
        <taxon>Pichia</taxon>
    </lineage>
</organism>
<reference evidence="9 10" key="1">
    <citation type="journal article" date="2023" name="Elife">
        <title>Identification of key yeast species and microbe-microbe interactions impacting larval growth of Drosophila in the wild.</title>
        <authorList>
            <person name="Mure A."/>
            <person name="Sugiura Y."/>
            <person name="Maeda R."/>
            <person name="Honda K."/>
            <person name="Sakurai N."/>
            <person name="Takahashi Y."/>
            <person name="Watada M."/>
            <person name="Katoh T."/>
            <person name="Gotoh A."/>
            <person name="Gotoh Y."/>
            <person name="Taniguchi I."/>
            <person name="Nakamura K."/>
            <person name="Hayashi T."/>
            <person name="Katayama T."/>
            <person name="Uemura T."/>
            <person name="Hattori Y."/>
        </authorList>
    </citation>
    <scope>NUCLEOTIDE SEQUENCE [LARGE SCALE GENOMIC DNA]</scope>
    <source>
        <strain evidence="9 10">PK-24</strain>
    </source>
</reference>
<protein>
    <recommendedName>
        <fullName evidence="7">Eukaryotic translation initiation factor 3 subunit I</fullName>
        <shortName evidence="7">eIF3i</shortName>
    </recommendedName>
    <alternativeName>
        <fullName evidence="7">Eukaryotic translation initiation factor 3 39 kDa subunit homolog</fullName>
        <shortName evidence="7">eIF-3 39 kDa subunit homolog</shortName>
    </alternativeName>
</protein>
<dbReference type="InterPro" id="IPR027525">
    <property type="entry name" value="eIF3i"/>
</dbReference>
<evidence type="ECO:0000256" key="7">
    <source>
        <dbReference type="HAMAP-Rule" id="MF_03008"/>
    </source>
</evidence>
<dbReference type="GO" id="GO:0003743">
    <property type="term" value="F:translation initiation factor activity"/>
    <property type="evidence" value="ECO:0007669"/>
    <property type="project" value="UniProtKB-UniRule"/>
</dbReference>
<dbReference type="Gene3D" id="2.130.10.10">
    <property type="entry name" value="YVTN repeat-like/Quinoprotein amine dehydrogenase"/>
    <property type="match status" value="1"/>
</dbReference>
<dbReference type="GO" id="GO:0003723">
    <property type="term" value="F:RNA binding"/>
    <property type="evidence" value="ECO:0007669"/>
    <property type="project" value="TreeGrafter"/>
</dbReference>
<dbReference type="HAMAP" id="MF_03008">
    <property type="entry name" value="eIF3i"/>
    <property type="match status" value="1"/>
</dbReference>
<evidence type="ECO:0000256" key="3">
    <source>
        <dbReference type="ARBA" id="ARBA00022574"/>
    </source>
</evidence>
<keyword evidence="10" id="KW-1185">Reference proteome</keyword>
<dbReference type="PROSITE" id="PS50082">
    <property type="entry name" value="WD_REPEATS_2"/>
    <property type="match status" value="4"/>
</dbReference>
<evidence type="ECO:0000256" key="4">
    <source>
        <dbReference type="ARBA" id="ARBA00022737"/>
    </source>
</evidence>
<comment type="function">
    <text evidence="7">Component of the eukaryotic translation initiation factor 3 (eIF-3) complex, which is involved in protein synthesis of a specialized repertoire of mRNAs and, together with other initiation factors, stimulates binding of mRNA and methionyl-tRNAi to the 40S ribosome. The eIF-3 complex specifically targets and initiates translation of a subset of mRNAs involved in cell proliferation.</text>
</comment>
<feature type="repeat" description="WD" evidence="8">
    <location>
        <begin position="12"/>
        <end position="53"/>
    </location>
</feature>
<dbReference type="InterPro" id="IPR015943">
    <property type="entry name" value="WD40/YVTN_repeat-like_dom_sf"/>
</dbReference>
<evidence type="ECO:0000313" key="10">
    <source>
        <dbReference type="Proteomes" id="UP001378960"/>
    </source>
</evidence>
<evidence type="ECO:0000256" key="6">
    <source>
        <dbReference type="ARBA" id="ARBA00038394"/>
    </source>
</evidence>
<dbReference type="SUPFAM" id="SSF50978">
    <property type="entry name" value="WD40 repeat-like"/>
    <property type="match status" value="1"/>
</dbReference>
<feature type="repeat" description="WD" evidence="8">
    <location>
        <begin position="54"/>
        <end position="95"/>
    </location>
</feature>
<name>A0AAV5RAQ7_PICKL</name>
<dbReference type="PROSITE" id="PS50294">
    <property type="entry name" value="WD_REPEATS_REGION"/>
    <property type="match status" value="1"/>
</dbReference>